<proteinExistence type="inferred from homology"/>
<dbReference type="OrthoDB" id="552049at2759"/>
<dbReference type="InterPro" id="IPR001466">
    <property type="entry name" value="Beta-lactam-related"/>
</dbReference>
<evidence type="ECO:0000313" key="5">
    <source>
        <dbReference type="Proteomes" id="UP000308768"/>
    </source>
</evidence>
<dbReference type="PANTHER" id="PTHR46825:SF9">
    <property type="entry name" value="BETA-LACTAMASE-RELATED DOMAIN-CONTAINING PROTEIN"/>
    <property type="match status" value="1"/>
</dbReference>
<reference evidence="4 5" key="1">
    <citation type="submission" date="2017-03" db="EMBL/GenBank/DDBJ databases">
        <title>Genomes of endolithic fungi from Antarctica.</title>
        <authorList>
            <person name="Coleine C."/>
            <person name="Masonjones S."/>
            <person name="Stajich J.E."/>
        </authorList>
    </citation>
    <scope>NUCLEOTIDE SEQUENCE [LARGE SCALE GENOMIC DNA]</scope>
    <source>
        <strain evidence="4 5">CCFEE 5187</strain>
    </source>
</reference>
<dbReference type="Gene3D" id="3.40.710.10">
    <property type="entry name" value="DD-peptidase/beta-lactamase superfamily"/>
    <property type="match status" value="1"/>
</dbReference>
<evidence type="ECO:0000313" key="4">
    <source>
        <dbReference type="EMBL" id="TKA72452.1"/>
    </source>
</evidence>
<dbReference type="Pfam" id="PF00144">
    <property type="entry name" value="Beta-lactamase"/>
    <property type="match status" value="1"/>
</dbReference>
<feature type="domain" description="Beta-lactamase-related" evidence="3">
    <location>
        <begin position="31"/>
        <end position="198"/>
    </location>
</feature>
<dbReference type="InterPro" id="IPR050491">
    <property type="entry name" value="AmpC-like"/>
</dbReference>
<dbReference type="SUPFAM" id="SSF56601">
    <property type="entry name" value="beta-lactamase/transpeptidase-like"/>
    <property type="match status" value="1"/>
</dbReference>
<dbReference type="InterPro" id="IPR012338">
    <property type="entry name" value="Beta-lactam/transpept-like"/>
</dbReference>
<keyword evidence="5" id="KW-1185">Reference proteome</keyword>
<comment type="similarity">
    <text evidence="1">Belongs to the peptidase S12 family.</text>
</comment>
<protein>
    <recommendedName>
        <fullName evidence="3">Beta-lactamase-related domain-containing protein</fullName>
    </recommendedName>
</protein>
<dbReference type="PANTHER" id="PTHR46825">
    <property type="entry name" value="D-ALANYL-D-ALANINE-CARBOXYPEPTIDASE/ENDOPEPTIDASE AMPH"/>
    <property type="match status" value="1"/>
</dbReference>
<evidence type="ECO:0000259" key="3">
    <source>
        <dbReference type="Pfam" id="PF00144"/>
    </source>
</evidence>
<feature type="signal peptide" evidence="2">
    <location>
        <begin position="1"/>
        <end position="17"/>
    </location>
</feature>
<sequence>MFRIASAVFSLIDFLSSQPIHGIATFPSEEAKPGAFFYTGSTTEAFIATAVSIFINDNKNSSTVQWTTPINTLIRDDFVLTDEYWTNHITLEDVMSHRTGMPRHDSMWIIDDGSTVRRRTRSLRHLPLTNAPPTTSQCCNLMFMVVSHVIETATGQGLGDFLRIHIYGLLNMTSTFFSLSDAQNSSDPVAQGYYRSSRAYLASVQKC</sequence>
<accession>A0A4U0X7F0</accession>
<gene>
    <name evidence="4" type="ORF">B0A49_07242</name>
</gene>
<evidence type="ECO:0000256" key="1">
    <source>
        <dbReference type="ARBA" id="ARBA00038215"/>
    </source>
</evidence>
<dbReference type="Proteomes" id="UP000308768">
    <property type="component" value="Unassembled WGS sequence"/>
</dbReference>
<dbReference type="EMBL" id="NAJN01000499">
    <property type="protein sequence ID" value="TKA72452.1"/>
    <property type="molecule type" value="Genomic_DNA"/>
</dbReference>
<keyword evidence="2" id="KW-0732">Signal</keyword>
<organism evidence="4 5">
    <name type="scientific">Cryomyces minteri</name>
    <dbReference type="NCBI Taxonomy" id="331657"/>
    <lineage>
        <taxon>Eukaryota</taxon>
        <taxon>Fungi</taxon>
        <taxon>Dikarya</taxon>
        <taxon>Ascomycota</taxon>
        <taxon>Pezizomycotina</taxon>
        <taxon>Dothideomycetes</taxon>
        <taxon>Dothideomycetes incertae sedis</taxon>
        <taxon>Cryomyces</taxon>
    </lineage>
</organism>
<dbReference type="STRING" id="331657.A0A4U0X7F0"/>
<evidence type="ECO:0000256" key="2">
    <source>
        <dbReference type="SAM" id="SignalP"/>
    </source>
</evidence>
<feature type="chain" id="PRO_5020729092" description="Beta-lactamase-related domain-containing protein" evidence="2">
    <location>
        <begin position="18"/>
        <end position="207"/>
    </location>
</feature>
<name>A0A4U0X7F0_9PEZI</name>
<comment type="caution">
    <text evidence="4">The sequence shown here is derived from an EMBL/GenBank/DDBJ whole genome shotgun (WGS) entry which is preliminary data.</text>
</comment>
<dbReference type="AlphaFoldDB" id="A0A4U0X7F0"/>